<protein>
    <recommendedName>
        <fullName evidence="3">OmpR/PhoB-type domain-containing protein</fullName>
    </recommendedName>
</protein>
<keyword evidence="1 2" id="KW-0238">DNA-binding</keyword>
<feature type="DNA-binding region" description="OmpR/PhoB-type" evidence="2">
    <location>
        <begin position="393"/>
        <end position="498"/>
    </location>
</feature>
<name>A0A2A6RIA5_9CHLR</name>
<dbReference type="GO" id="GO:0000160">
    <property type="term" value="P:phosphorelay signal transduction system"/>
    <property type="evidence" value="ECO:0007669"/>
    <property type="project" value="InterPro"/>
</dbReference>
<dbReference type="SUPFAM" id="SSF46894">
    <property type="entry name" value="C-terminal effector domain of the bipartite response regulators"/>
    <property type="match status" value="1"/>
</dbReference>
<dbReference type="EMBL" id="NQWI01000051">
    <property type="protein sequence ID" value="PDW02807.1"/>
    <property type="molecule type" value="Genomic_DNA"/>
</dbReference>
<dbReference type="GO" id="GO:0003677">
    <property type="term" value="F:DNA binding"/>
    <property type="evidence" value="ECO:0007669"/>
    <property type="project" value="UniProtKB-UniRule"/>
</dbReference>
<comment type="caution">
    <text evidence="4">The sequence shown here is derived from an EMBL/GenBank/DDBJ whole genome shotgun (WGS) entry which is preliminary data.</text>
</comment>
<dbReference type="Gene3D" id="1.10.10.10">
    <property type="entry name" value="Winged helix-like DNA-binding domain superfamily/Winged helix DNA-binding domain"/>
    <property type="match status" value="1"/>
</dbReference>
<feature type="domain" description="OmpR/PhoB-type" evidence="3">
    <location>
        <begin position="393"/>
        <end position="498"/>
    </location>
</feature>
<dbReference type="InterPro" id="IPR036388">
    <property type="entry name" value="WH-like_DNA-bd_sf"/>
</dbReference>
<evidence type="ECO:0000256" key="2">
    <source>
        <dbReference type="PROSITE-ProRule" id="PRU01091"/>
    </source>
</evidence>
<dbReference type="OrthoDB" id="138059at2"/>
<evidence type="ECO:0000256" key="1">
    <source>
        <dbReference type="ARBA" id="ARBA00023125"/>
    </source>
</evidence>
<evidence type="ECO:0000313" key="4">
    <source>
        <dbReference type="EMBL" id="PDW02807.1"/>
    </source>
</evidence>
<dbReference type="Proteomes" id="UP000220527">
    <property type="component" value="Unassembled WGS sequence"/>
</dbReference>
<dbReference type="Pfam" id="PF00486">
    <property type="entry name" value="Trans_reg_C"/>
    <property type="match status" value="1"/>
</dbReference>
<dbReference type="PROSITE" id="PS51755">
    <property type="entry name" value="OMPR_PHOB"/>
    <property type="match status" value="1"/>
</dbReference>
<sequence length="500" mass="55447">MDPYIKRMSVGMSQGCEVDVVPCGGSKLSYANIHEVPMLSPAEWLARVGFSEGNPFALKWAEDERDRLHEYFVDHHAYHAIIDTGVVRSTILHAPRGSGKSSTRRMFESYCQGASLPLLLLPLTDWMPVVERAAGAPIGPRDLLAELLRLFVVALADLPDPPQEPLVPDEAGYLRWIVATYGDYLRPSQRTVLRERGWLAQATDNDLRAYQLDGLPVLRAFTLLAQLSAMLGCATCYVIIDGVDELCETSADWATGAELLVPLLGNIRLLEVPGLAFKLFIPSGVVAALRERRLLREDRIATIELSWTANQLEQLLRNRLTVFSDGAVESLAQIAIPELALLDQQLCVAAAGSPRMLLSLGDWLIQICARSATDDDLLFRPLHLQAALDACGARLPAIGIAPLHIASDGTIWLGEQLLEAGRRLTPLQRRLLNYLYQHHGRLCSTDELIANVWPPDATPNDKDSLRRLADRLIEVLEPDPRQPIYLERLHGGFYVLHHVG</sequence>
<dbReference type="GO" id="GO:0006355">
    <property type="term" value="P:regulation of DNA-templated transcription"/>
    <property type="evidence" value="ECO:0007669"/>
    <property type="project" value="InterPro"/>
</dbReference>
<dbReference type="InterPro" id="IPR001867">
    <property type="entry name" value="OmpR/PhoB-type_DNA-bd"/>
</dbReference>
<accession>A0A2A6RIA5</accession>
<organism evidence="4 5">
    <name type="scientific">Candidatus Viridilinea mediisalina</name>
    <dbReference type="NCBI Taxonomy" id="2024553"/>
    <lineage>
        <taxon>Bacteria</taxon>
        <taxon>Bacillati</taxon>
        <taxon>Chloroflexota</taxon>
        <taxon>Chloroflexia</taxon>
        <taxon>Chloroflexales</taxon>
        <taxon>Chloroflexineae</taxon>
        <taxon>Oscillochloridaceae</taxon>
        <taxon>Candidatus Viridilinea</taxon>
    </lineage>
</organism>
<dbReference type="AlphaFoldDB" id="A0A2A6RIA5"/>
<evidence type="ECO:0000259" key="3">
    <source>
        <dbReference type="PROSITE" id="PS51755"/>
    </source>
</evidence>
<dbReference type="InterPro" id="IPR016032">
    <property type="entry name" value="Sig_transdc_resp-reg_C-effctor"/>
</dbReference>
<reference evidence="5" key="1">
    <citation type="submission" date="2017-08" db="EMBL/GenBank/DDBJ databases">
        <authorList>
            <person name="Grouzdev D.S."/>
            <person name="Gaisin V.A."/>
            <person name="Rysina M.S."/>
            <person name="Gorlenko V.M."/>
        </authorList>
    </citation>
    <scope>NUCLEOTIDE SEQUENCE [LARGE SCALE GENOMIC DNA]</scope>
    <source>
        <strain evidence="5">Kir15-3F</strain>
    </source>
</reference>
<dbReference type="SMART" id="SM00862">
    <property type="entry name" value="Trans_reg_C"/>
    <property type="match status" value="1"/>
</dbReference>
<proteinExistence type="predicted"/>
<keyword evidence="5" id="KW-1185">Reference proteome</keyword>
<gene>
    <name evidence="4" type="ORF">CJ255_12045</name>
</gene>
<evidence type="ECO:0000313" key="5">
    <source>
        <dbReference type="Proteomes" id="UP000220527"/>
    </source>
</evidence>